<reference evidence="3" key="1">
    <citation type="submission" date="2010-07" db="EMBL/GenBank/DDBJ databases">
        <authorList>
            <consortium name="CONSOLIDER consortium CSD2007-00005"/>
            <person name="Guazzaroni M.-E."/>
            <person name="Richter M."/>
            <person name="Garcia-Salamanca A."/>
            <person name="Yarza P."/>
            <person name="Ferrer M."/>
        </authorList>
    </citation>
    <scope>NUCLEOTIDE SEQUENCE</scope>
</reference>
<comment type="caution">
    <text evidence="3">The sequence shown here is derived from an EMBL/GenBank/DDBJ whole genome shotgun (WGS) entry which is preliminary data.</text>
</comment>
<reference evidence="3" key="2">
    <citation type="journal article" date="2011" name="Microb. Ecol.">
        <title>Taxonomic and Functional Metagenomic Profiling of the Microbial Community in the Anoxic Sediment of a Sub-saline Shallow Lake (Laguna de Carrizo, Central Spain).</title>
        <authorList>
            <person name="Ferrer M."/>
            <person name="Guazzaroni M.E."/>
            <person name="Richter M."/>
            <person name="Garcia-Salamanca A."/>
            <person name="Yarza P."/>
            <person name="Suarez-Suarez A."/>
            <person name="Solano J."/>
            <person name="Alcaide M."/>
            <person name="van Dillewijn P."/>
            <person name="Molina-Henares M.A."/>
            <person name="Lopez-Cortes N."/>
            <person name="Al-Ramahi Y."/>
            <person name="Guerrero C."/>
            <person name="Acosta A."/>
            <person name="de Eugenio L.I."/>
            <person name="Martinez V."/>
            <person name="Marques S."/>
            <person name="Rojo F."/>
            <person name="Santero E."/>
            <person name="Genilloud O."/>
            <person name="Perez-Perez J."/>
            <person name="Rossello-Mora R."/>
            <person name="Ramos J.L."/>
        </authorList>
    </citation>
    <scope>NUCLEOTIDE SEQUENCE</scope>
</reference>
<dbReference type="CDD" id="cd07381">
    <property type="entry name" value="MPP_CapA"/>
    <property type="match status" value="1"/>
</dbReference>
<dbReference type="InterPro" id="IPR019079">
    <property type="entry name" value="Capsule_synth_CapA"/>
</dbReference>
<proteinExistence type="inferred from homology"/>
<dbReference type="SUPFAM" id="SSF56300">
    <property type="entry name" value="Metallo-dependent phosphatases"/>
    <property type="match status" value="1"/>
</dbReference>
<dbReference type="PANTHER" id="PTHR33393:SF13">
    <property type="entry name" value="PGA BIOSYNTHESIS PROTEIN CAPA"/>
    <property type="match status" value="1"/>
</dbReference>
<dbReference type="SMART" id="SM00854">
    <property type="entry name" value="PGA_cap"/>
    <property type="match status" value="1"/>
</dbReference>
<accession>D9PM59</accession>
<comment type="similarity">
    <text evidence="1">Belongs to the CapA family.</text>
</comment>
<name>D9PM59_9ZZZZ</name>
<dbReference type="PANTHER" id="PTHR33393">
    <property type="entry name" value="POLYGLUTAMINE SYNTHESIS ACCESSORY PROTEIN RV0574C-RELATED"/>
    <property type="match status" value="1"/>
</dbReference>
<dbReference type="InterPro" id="IPR029052">
    <property type="entry name" value="Metallo-depent_PP-like"/>
</dbReference>
<organism evidence="3">
    <name type="scientific">sediment metagenome</name>
    <dbReference type="NCBI Taxonomy" id="749907"/>
    <lineage>
        <taxon>unclassified sequences</taxon>
        <taxon>metagenomes</taxon>
        <taxon>ecological metagenomes</taxon>
    </lineage>
</organism>
<evidence type="ECO:0000256" key="1">
    <source>
        <dbReference type="ARBA" id="ARBA00005662"/>
    </source>
</evidence>
<feature type="domain" description="Capsule synthesis protein CapA" evidence="2">
    <location>
        <begin position="1"/>
        <end position="219"/>
    </location>
</feature>
<evidence type="ECO:0000313" key="3">
    <source>
        <dbReference type="EMBL" id="EFK95348.1"/>
    </source>
</evidence>
<gene>
    <name evidence="3" type="ORF">LDC_2637</name>
</gene>
<dbReference type="Pfam" id="PF09587">
    <property type="entry name" value="PGA_cap"/>
    <property type="match status" value="1"/>
</dbReference>
<evidence type="ECO:0000259" key="2">
    <source>
        <dbReference type="SMART" id="SM00854"/>
    </source>
</evidence>
<protein>
    <submittedName>
        <fullName evidence="3">Protein containing Capsule synthesis protein, CapA domain</fullName>
    </submittedName>
</protein>
<dbReference type="Gene3D" id="3.60.21.10">
    <property type="match status" value="1"/>
</dbReference>
<dbReference type="AlphaFoldDB" id="D9PM59"/>
<sequence length="405" mass="45155">MILLGDWAPGEKKAIVPWNVDEILLANLEGPILPSQHGLTPSEKAGPVLFSTQLPSSTNHFIFTLANNHLMDYGLEGFEATQTALQKNGFIAMGAGLNLADARNPAIITEKGEKIAIISCCDPQFGIAGLYKPGVAGIGPWIYSTIRQLLSKVDAIIVSVHMAIEDSPWPNPRVQEIYRSFIEAGASIVHGHHSHIPQGFERYYTGLIFYGMGNFLVDPLNWRSTPNALWSFGAKIHFETNPPDLHLLTFNIKDRDDTISVHQNDRTDADCAKHLKYLDACNGPLKDPVLLEALWHETALRAFWHYGADYMGFHGISGKNAKTFRNRMADVTRPLRQLLIKRVAVTDKLLSKKNLMLWHLMTVCESHRDMLATALGILAGEIPDMRNKETRQLADEMMPWSVIGT</sequence>
<dbReference type="InterPro" id="IPR052169">
    <property type="entry name" value="CW_Biosynth-Accessory"/>
</dbReference>
<dbReference type="EMBL" id="ADZX01000799">
    <property type="protein sequence ID" value="EFK95348.1"/>
    <property type="molecule type" value="Genomic_DNA"/>
</dbReference>